<protein>
    <submittedName>
        <fullName evidence="1">7088_t:CDS:1</fullName>
    </submittedName>
</protein>
<sequence>AQSTLVPHPDPEGNDDKSNHSVQNSRKMSDDNGTGPISLPPFTAVLANRSRWEKPDREFLVVVKVGSGWALHFDVMRALLKFGRGGINECCQNYYRHRVPIQGLRLWASIQKLMILGSFYFAQNEIAWNKDQQIKFTDHMSNTGKNESAIALEGALKNFDPTARSLNVEWSGLWKDYGVDMEPVPLTNGTRPNTAWPFEIYRDTATTLWLAGEGNPYYDPNSILYKIANGSTPAIAVIGWTIDDSFNTEISFKQASDNTDIFRQPLFAYPYDEQRANKSSVFAPSGARLTDHTCKLTYKSLSAMLTLIFYQVNWRFDLNVTKDCPYITDAVLTQYFGMTLNDDFDNSTLAFGT</sequence>
<feature type="non-terminal residue" evidence="1">
    <location>
        <position position="353"/>
    </location>
</feature>
<proteinExistence type="predicted"/>
<reference evidence="1" key="1">
    <citation type="submission" date="2021-06" db="EMBL/GenBank/DDBJ databases">
        <authorList>
            <person name="Kallberg Y."/>
            <person name="Tangrot J."/>
            <person name="Rosling A."/>
        </authorList>
    </citation>
    <scope>NUCLEOTIDE SEQUENCE</scope>
    <source>
        <strain evidence="1">CL356</strain>
    </source>
</reference>
<keyword evidence="2" id="KW-1185">Reference proteome</keyword>
<feature type="non-terminal residue" evidence="1">
    <location>
        <position position="1"/>
    </location>
</feature>
<dbReference type="Proteomes" id="UP000789525">
    <property type="component" value="Unassembled WGS sequence"/>
</dbReference>
<evidence type="ECO:0000313" key="1">
    <source>
        <dbReference type="EMBL" id="CAG8727388.1"/>
    </source>
</evidence>
<accession>A0ACA9PW45</accession>
<dbReference type="EMBL" id="CAJVPT010041221">
    <property type="protein sequence ID" value="CAG8727388.1"/>
    <property type="molecule type" value="Genomic_DNA"/>
</dbReference>
<gene>
    <name evidence="1" type="ORF">ACOLOM_LOCUS11440</name>
</gene>
<name>A0ACA9PW45_9GLOM</name>
<evidence type="ECO:0000313" key="2">
    <source>
        <dbReference type="Proteomes" id="UP000789525"/>
    </source>
</evidence>
<comment type="caution">
    <text evidence="1">The sequence shown here is derived from an EMBL/GenBank/DDBJ whole genome shotgun (WGS) entry which is preliminary data.</text>
</comment>
<organism evidence="1 2">
    <name type="scientific">Acaulospora colombiana</name>
    <dbReference type="NCBI Taxonomy" id="27376"/>
    <lineage>
        <taxon>Eukaryota</taxon>
        <taxon>Fungi</taxon>
        <taxon>Fungi incertae sedis</taxon>
        <taxon>Mucoromycota</taxon>
        <taxon>Glomeromycotina</taxon>
        <taxon>Glomeromycetes</taxon>
        <taxon>Diversisporales</taxon>
        <taxon>Acaulosporaceae</taxon>
        <taxon>Acaulospora</taxon>
    </lineage>
</organism>